<dbReference type="Pfam" id="PF05670">
    <property type="entry name" value="NFACT-R_1"/>
    <property type="match status" value="1"/>
</dbReference>
<feature type="compositionally biased region" description="Acidic residues" evidence="6">
    <location>
        <begin position="775"/>
        <end position="824"/>
    </location>
</feature>
<evidence type="ECO:0000313" key="10">
    <source>
        <dbReference type="Proteomes" id="UP000799640"/>
    </source>
</evidence>
<sequence length="1102" mass="122229">MKQRFSSLDVKVIAHELNAQLTSLRVSNIYDLSTRIFLFKFQKPDHKEQLVVESGFRCHLSSFVRTVADAPSAFVTRLRKALRTRRVTKVSQIGTDRIIELEFSEGTYRLFLEFYAAGNIVLTDNELNIIALLRNVDEGSEHERLRVGLKYNLSMRQNFAGVPPLTKERIRDGIQKALARQQGTESTGKKARQKGKDALRKSLAVSINEFPPMLIDHAMHAGGFDPTTPPEKVLENTELLDKLLGALEEAQKVVSHITQADLAQGYIFCKRREDAPGDAKDDTTESKLIYDDFHPFLPKQYADNPDLTTLAFEGFNKTVDEFFSSIEGQKLESRLNEREETARKRLEAARLEHQKRLGGLQEVQALNIQKAEAIQANVERVQEATAAVNGLIAQGMDWVDIGRLIEVEQKRNNPVAQTVKLPLKLYINTVTLWLSKAEVIEDDDASAALESETESEDSDVEEPPETVSQKGKQKSKGAQETRLAVDIDLALSPWANASQYYDQKKSAAEKEDKTLKASTKALKSVEQKIVTDLKKGLTQEKDVLRPVRKQYWFEKFHYFISSDGYLVIGGRDAQQNEILYRRYLKKGDAYVHADLSGASSVIIKNNPSTPEAPIPPSTLSQAGTLSVATSNAWDSKAVMSAWWVNSDQVSKTAPTGEYLTTGGFMIRGKKNFLPPAQLLLGFAIMFQVSEESKLQHKRHRIDYSGANAGEDRKAPVAAPDNEDESSSDESFPDADPMRYDSDSEGDDGTSHKANPLQSLTSASAPQGKDSKKDEEDGPESDEDSDKEEEEEKAKEGEEEAKAEEDGDQEEENLAEVEEENDAEEPVSKTHPTGSKPSPPDQPPSITSTPQAKSKPLPRGKRGKQKKIAAKYGWQDEEEREQALQLLGSKSGQERAAAKEVAMKAKKQQEEESKKRRRELHLKTQTVGLALEQARKAALEGPSASATANAEDEHTEADDETTRLELLGLDAFVGTPLPGDEIICAIAVCAPWTALNSFKYRAKMQPGSTKKGKAVKEILSRWQTDAKDAKLVDSKSEDPDKMWPREAELIRGLKDVEVFNVVPVRSVRVMMAGKSGKSGMSMSVSKGKGTKSARGGRGSKKKK</sequence>
<dbReference type="Pfam" id="PF05833">
    <property type="entry name" value="NFACT_N"/>
    <property type="match status" value="1"/>
</dbReference>
<dbReference type="GO" id="GO:1990116">
    <property type="term" value="P:ribosome-associated ubiquitin-dependent protein catabolic process"/>
    <property type="evidence" value="ECO:0007669"/>
    <property type="project" value="TreeGrafter"/>
</dbReference>
<comment type="subcellular location">
    <subcellularLocation>
        <location evidence="1">Cytoplasm</location>
    </subcellularLocation>
</comment>
<dbReference type="PANTHER" id="PTHR15239:SF6">
    <property type="entry name" value="RIBOSOME QUALITY CONTROL COMPLEX SUBUNIT NEMF"/>
    <property type="match status" value="1"/>
</dbReference>
<feature type="compositionally biased region" description="Polar residues" evidence="6">
    <location>
        <begin position="751"/>
        <end position="764"/>
    </location>
</feature>
<keyword evidence="3" id="KW-0963">Cytoplasm</keyword>
<dbReference type="GO" id="GO:1990112">
    <property type="term" value="C:RQC complex"/>
    <property type="evidence" value="ECO:0007669"/>
    <property type="project" value="TreeGrafter"/>
</dbReference>
<evidence type="ECO:0000259" key="8">
    <source>
        <dbReference type="Pfam" id="PF11923"/>
    </source>
</evidence>
<dbReference type="FunFam" id="2.30.310.10:FF:000003">
    <property type="entry name" value="Zinc knuckle domain containing protein"/>
    <property type="match status" value="1"/>
</dbReference>
<feature type="compositionally biased region" description="Basic residues" evidence="6">
    <location>
        <begin position="855"/>
        <end position="868"/>
    </location>
</feature>
<accession>A0A6G1I231</accession>
<dbReference type="EMBL" id="ML996691">
    <property type="protein sequence ID" value="KAF2402340.1"/>
    <property type="molecule type" value="Genomic_DNA"/>
</dbReference>
<dbReference type="Pfam" id="PF11923">
    <property type="entry name" value="NFACT-C"/>
    <property type="match status" value="1"/>
</dbReference>
<keyword evidence="10" id="KW-1185">Reference proteome</keyword>
<dbReference type="OrthoDB" id="207084at2759"/>
<evidence type="ECO:0000313" key="9">
    <source>
        <dbReference type="EMBL" id="KAF2402340.1"/>
    </source>
</evidence>
<evidence type="ECO:0000259" key="7">
    <source>
        <dbReference type="Pfam" id="PF05670"/>
    </source>
</evidence>
<protein>
    <recommendedName>
        <fullName evidence="5">Ribosome quality control complex subunit 2</fullName>
    </recommendedName>
</protein>
<dbReference type="GO" id="GO:0005737">
    <property type="term" value="C:cytoplasm"/>
    <property type="evidence" value="ECO:0007669"/>
    <property type="project" value="UniProtKB-SubCell"/>
</dbReference>
<evidence type="ECO:0000256" key="1">
    <source>
        <dbReference type="ARBA" id="ARBA00004496"/>
    </source>
</evidence>
<comment type="similarity">
    <text evidence="2">Belongs to the NEMF family.</text>
</comment>
<feature type="compositionally biased region" description="Basic and acidic residues" evidence="6">
    <location>
        <begin position="891"/>
        <end position="913"/>
    </location>
</feature>
<feature type="region of interest" description="Disordered" evidence="6">
    <location>
        <begin position="445"/>
        <end position="479"/>
    </location>
</feature>
<name>A0A6G1I231_9PEZI</name>
<dbReference type="Gene3D" id="2.30.310.10">
    <property type="entry name" value="ibrinogen binding protein from staphylococcus aureus domain"/>
    <property type="match status" value="1"/>
</dbReference>
<dbReference type="InterPro" id="IPR051608">
    <property type="entry name" value="RQC_Subunit_NEMF"/>
</dbReference>
<evidence type="ECO:0000256" key="5">
    <source>
        <dbReference type="ARBA" id="ARBA00070414"/>
    </source>
</evidence>
<feature type="domain" description="NFACT RNA-binding" evidence="7">
    <location>
        <begin position="555"/>
        <end position="668"/>
    </location>
</feature>
<dbReference type="PANTHER" id="PTHR15239">
    <property type="entry name" value="NUCLEAR EXPORT MEDIATOR FACTOR NEMF"/>
    <property type="match status" value="1"/>
</dbReference>
<feature type="region of interest" description="Disordered" evidence="6">
    <location>
        <begin position="1072"/>
        <end position="1102"/>
    </location>
</feature>
<evidence type="ECO:0000256" key="6">
    <source>
        <dbReference type="SAM" id="MobiDB-lite"/>
    </source>
</evidence>
<dbReference type="Proteomes" id="UP000799640">
    <property type="component" value="Unassembled WGS sequence"/>
</dbReference>
<proteinExistence type="inferred from homology"/>
<feature type="compositionally biased region" description="Acidic residues" evidence="6">
    <location>
        <begin position="720"/>
        <end position="732"/>
    </location>
</feature>
<organism evidence="9 10">
    <name type="scientific">Trichodelitschia bisporula</name>
    <dbReference type="NCBI Taxonomy" id="703511"/>
    <lineage>
        <taxon>Eukaryota</taxon>
        <taxon>Fungi</taxon>
        <taxon>Dikarya</taxon>
        <taxon>Ascomycota</taxon>
        <taxon>Pezizomycotina</taxon>
        <taxon>Dothideomycetes</taxon>
        <taxon>Dothideomycetes incertae sedis</taxon>
        <taxon>Phaeotrichales</taxon>
        <taxon>Phaeotrichaceae</taxon>
        <taxon>Trichodelitschia</taxon>
    </lineage>
</organism>
<dbReference type="GO" id="GO:0000049">
    <property type="term" value="F:tRNA binding"/>
    <property type="evidence" value="ECO:0007669"/>
    <property type="project" value="TreeGrafter"/>
</dbReference>
<dbReference type="AlphaFoldDB" id="A0A6G1I231"/>
<feature type="region of interest" description="Disordered" evidence="6">
    <location>
        <begin position="703"/>
        <end position="959"/>
    </location>
</feature>
<dbReference type="InterPro" id="IPR008532">
    <property type="entry name" value="NFACT_RNA-bd"/>
</dbReference>
<dbReference type="GO" id="GO:0043023">
    <property type="term" value="F:ribosomal large subunit binding"/>
    <property type="evidence" value="ECO:0007669"/>
    <property type="project" value="TreeGrafter"/>
</dbReference>
<keyword evidence="4" id="KW-0175">Coiled coil</keyword>
<evidence type="ECO:0000256" key="2">
    <source>
        <dbReference type="ARBA" id="ARBA00008318"/>
    </source>
</evidence>
<dbReference type="InterPro" id="IPR021846">
    <property type="entry name" value="NFACT-C"/>
</dbReference>
<feature type="domain" description="NFACT protein C-terminal" evidence="8">
    <location>
        <begin position="967"/>
        <end position="1069"/>
    </location>
</feature>
<feature type="compositionally biased region" description="Low complexity" evidence="6">
    <location>
        <begin position="1072"/>
        <end position="1092"/>
    </location>
</feature>
<dbReference type="GO" id="GO:0072344">
    <property type="term" value="P:rescue of stalled ribosome"/>
    <property type="evidence" value="ECO:0007669"/>
    <property type="project" value="TreeGrafter"/>
</dbReference>
<feature type="compositionally biased region" description="Acidic residues" evidence="6">
    <location>
        <begin position="445"/>
        <end position="464"/>
    </location>
</feature>
<evidence type="ECO:0000256" key="4">
    <source>
        <dbReference type="ARBA" id="ARBA00023054"/>
    </source>
</evidence>
<evidence type="ECO:0000256" key="3">
    <source>
        <dbReference type="ARBA" id="ARBA00022490"/>
    </source>
</evidence>
<gene>
    <name evidence="9" type="ORF">EJ06DRAFT_490689</name>
</gene>
<reference evidence="9" key="1">
    <citation type="journal article" date="2020" name="Stud. Mycol.">
        <title>101 Dothideomycetes genomes: a test case for predicting lifestyles and emergence of pathogens.</title>
        <authorList>
            <person name="Haridas S."/>
            <person name="Albert R."/>
            <person name="Binder M."/>
            <person name="Bloem J."/>
            <person name="Labutti K."/>
            <person name="Salamov A."/>
            <person name="Andreopoulos B."/>
            <person name="Baker S."/>
            <person name="Barry K."/>
            <person name="Bills G."/>
            <person name="Bluhm B."/>
            <person name="Cannon C."/>
            <person name="Castanera R."/>
            <person name="Culley D."/>
            <person name="Daum C."/>
            <person name="Ezra D."/>
            <person name="Gonzalez J."/>
            <person name="Henrissat B."/>
            <person name="Kuo A."/>
            <person name="Liang C."/>
            <person name="Lipzen A."/>
            <person name="Lutzoni F."/>
            <person name="Magnuson J."/>
            <person name="Mondo S."/>
            <person name="Nolan M."/>
            <person name="Ohm R."/>
            <person name="Pangilinan J."/>
            <person name="Park H.-J."/>
            <person name="Ramirez L."/>
            <person name="Alfaro M."/>
            <person name="Sun H."/>
            <person name="Tritt A."/>
            <person name="Yoshinaga Y."/>
            <person name="Zwiers L.-H."/>
            <person name="Turgeon B."/>
            <person name="Goodwin S."/>
            <person name="Spatafora J."/>
            <person name="Crous P."/>
            <person name="Grigoriev I."/>
        </authorList>
    </citation>
    <scope>NUCLEOTIDE SEQUENCE</scope>
    <source>
        <strain evidence="9">CBS 262.69</strain>
    </source>
</reference>